<evidence type="ECO:0000256" key="3">
    <source>
        <dbReference type="ARBA" id="ARBA00022475"/>
    </source>
</evidence>
<keyword evidence="2 9" id="KW-0813">Transport</keyword>
<keyword evidence="3 9" id="KW-1003">Cell membrane</keyword>
<reference evidence="15" key="1">
    <citation type="journal article" date="2019" name="Int. J. Syst. Evol. Microbiol.">
        <title>The Global Catalogue of Microorganisms (GCM) 10K type strain sequencing project: providing services to taxonomists for standard genome sequencing and annotation.</title>
        <authorList>
            <consortium name="The Broad Institute Genomics Platform"/>
            <consortium name="The Broad Institute Genome Sequencing Center for Infectious Disease"/>
            <person name="Wu L."/>
            <person name="Ma J."/>
        </authorList>
    </citation>
    <scope>NUCLEOTIDE SEQUENCE [LARGE SCALE GENOMIC DNA]</scope>
    <source>
        <strain evidence="15">JCM 14370</strain>
    </source>
</reference>
<evidence type="ECO:0000256" key="8">
    <source>
        <dbReference type="ARBA" id="ARBA00023136"/>
    </source>
</evidence>
<evidence type="ECO:0000256" key="4">
    <source>
        <dbReference type="ARBA" id="ARBA00022692"/>
    </source>
</evidence>
<protein>
    <recommendedName>
        <fullName evidence="9 10">Multifunctional fusion protein</fullName>
    </recommendedName>
    <domain>
        <recommendedName>
            <fullName evidence="9">Protein translocase subunit SecD</fullName>
        </recommendedName>
    </domain>
    <domain>
        <recommendedName>
            <fullName evidence="10">Protein-export membrane protein SecF</fullName>
        </recommendedName>
    </domain>
</protein>
<feature type="transmembrane region" description="Helical" evidence="9">
    <location>
        <begin position="708"/>
        <end position="734"/>
    </location>
</feature>
<sequence>MHQAPRKKRRAQAPGANTIWTTLVILAVLVGSLLSIWRPWQHPQTPTALWTENFKFLNLGLDLQGGLRVTMKVDTANPTADDVDKAKTILENRVNALGIAEPTVQRQGNDRVVIELPGIKPEEQDKARKLIGTTAKLTFHIVPDAIAQKTDAEMKVSELGPAVATGDIILNAQAQADSGGRWAVSFTTTPEGSKKLETLTRANVGKRMAIVLDNQIKSAPTLQSVLSTNGQITGSFTSEEATDLALVLKSGALPVPLKEVEVRAIGPSLGADAIKSGAIASLVGIGLVFVFAFYYYGLYFGLVIAVGLLFSGLIIMGILGGLGATLTLPGIAGLVLTIGAAVDGNVISFERIKEELRRGKGIRGAVNNGFNHSFWTIFDVNLSHLLSAFALANYSTGAVKGFAVTLAVGVIASAFSNLVFSKWMMTAMAQRRQFTAPDWAAFKHPTIDFMKPAAMITTASVALAIIGTVIVGVKGFNLGVDFTAGTSYTVATKASVEVEDVRSKLETADIQGVDPKAAVIQRSVTPGIEGAQFTVKVGEIADTTSDQLRKTLTELDGGQVTQIEKVGPTVGKELTDKTLKAVILGLFLILVYVAFRFDVIFGVGSVLAVIHDVGIVMGLYSLLGLEFTISTVAAILTLIGYSLNDSIIVSDRMRENLKLMRGKPFREIVNASINQTLSRTIMTSVTTMLPLVSLFFLGGSVLRDFSLILLVGIIIGTYSSIYIVAPMVVFYNNWRATHKPNSKKPAKA</sequence>
<keyword evidence="7 9" id="KW-0811">Translocation</keyword>
<dbReference type="Pfam" id="PF22599">
    <property type="entry name" value="SecDF_P1_head"/>
    <property type="match status" value="1"/>
</dbReference>
<evidence type="ECO:0000313" key="14">
    <source>
        <dbReference type="EMBL" id="GGJ20330.1"/>
    </source>
</evidence>
<feature type="transmembrane region" description="Helical" evidence="9">
    <location>
        <begin position="330"/>
        <end position="349"/>
    </location>
</feature>
<dbReference type="Proteomes" id="UP000632222">
    <property type="component" value="Unassembled WGS sequence"/>
</dbReference>
<feature type="transmembrane region" description="Helical" evidence="9">
    <location>
        <begin position="20"/>
        <end position="40"/>
    </location>
</feature>
<comment type="subcellular location">
    <subcellularLocation>
        <location evidence="1 9">Cell membrane</location>
        <topology evidence="1 9">Multi-pass membrane protein</topology>
    </subcellularLocation>
</comment>
<dbReference type="InterPro" id="IPR048634">
    <property type="entry name" value="SecD_SecF_C"/>
</dbReference>
<keyword evidence="6 9" id="KW-1133">Transmembrane helix</keyword>
<dbReference type="PANTHER" id="PTHR30081">
    <property type="entry name" value="PROTEIN-EXPORT MEMBRANE PROTEIN SEC"/>
    <property type="match status" value="1"/>
</dbReference>
<dbReference type="NCBIfam" id="TIGR00966">
    <property type="entry name" value="transloc_SecF"/>
    <property type="match status" value="1"/>
</dbReference>
<dbReference type="Gene3D" id="1.20.1640.10">
    <property type="entry name" value="Multidrug efflux transporter AcrB transmembrane domain"/>
    <property type="match status" value="2"/>
</dbReference>
<comment type="caution">
    <text evidence="9">Lacks conserved residue(s) required for the propagation of feature annotation.</text>
</comment>
<evidence type="ECO:0000256" key="6">
    <source>
        <dbReference type="ARBA" id="ARBA00022989"/>
    </source>
</evidence>
<dbReference type="HAMAP" id="MF_01463_B">
    <property type="entry name" value="SecD_B"/>
    <property type="match status" value="1"/>
</dbReference>
<dbReference type="Gene3D" id="3.30.1360.200">
    <property type="match status" value="1"/>
</dbReference>
<dbReference type="Gene3D" id="3.30.70.3400">
    <property type="match status" value="1"/>
</dbReference>
<feature type="transmembrane region" description="Helical" evidence="9">
    <location>
        <begin position="398"/>
        <end position="420"/>
    </location>
</feature>
<dbReference type="Pfam" id="PF02355">
    <property type="entry name" value="SecD_SecF_C"/>
    <property type="match status" value="2"/>
</dbReference>
<feature type="domain" description="Protein export membrane protein SecD/SecF C-terminal" evidence="11">
    <location>
        <begin position="554"/>
        <end position="733"/>
    </location>
</feature>
<dbReference type="InterPro" id="IPR022813">
    <property type="entry name" value="SecD/SecF_arch_bac"/>
</dbReference>
<keyword evidence="4 9" id="KW-0812">Transmembrane</keyword>
<feature type="domain" description="SecDF P1 head subdomain" evidence="13">
    <location>
        <begin position="162"/>
        <end position="255"/>
    </location>
</feature>
<dbReference type="Pfam" id="PF21760">
    <property type="entry name" value="SecD_1st"/>
    <property type="match status" value="1"/>
</dbReference>
<dbReference type="InterPro" id="IPR022646">
    <property type="entry name" value="SecD/SecF_CS"/>
</dbReference>
<feature type="domain" description="Protein export membrane protein SecD/SecF C-terminal" evidence="11">
    <location>
        <begin position="259"/>
        <end position="429"/>
    </location>
</feature>
<dbReference type="NCBIfam" id="TIGR01129">
    <property type="entry name" value="secD"/>
    <property type="match status" value="1"/>
</dbReference>
<dbReference type="NCBIfam" id="NF009583">
    <property type="entry name" value="PRK13024.1-3"/>
    <property type="match status" value="1"/>
</dbReference>
<dbReference type="RefSeq" id="WP_188998820.1">
    <property type="nucleotide sequence ID" value="NZ_BMOD01000001.1"/>
</dbReference>
<keyword evidence="8 9" id="KW-0472">Membrane</keyword>
<evidence type="ECO:0000259" key="11">
    <source>
        <dbReference type="Pfam" id="PF02355"/>
    </source>
</evidence>
<dbReference type="HAMAP" id="MF_01464_B">
    <property type="entry name" value="SecF_B"/>
    <property type="match status" value="1"/>
</dbReference>
<dbReference type="EMBL" id="BMOD01000001">
    <property type="protein sequence ID" value="GGJ20330.1"/>
    <property type="molecule type" value="Genomic_DNA"/>
</dbReference>
<dbReference type="PANTHER" id="PTHR30081:SF1">
    <property type="entry name" value="PROTEIN TRANSLOCASE SUBUNIT SECD"/>
    <property type="match status" value="1"/>
</dbReference>
<accession>A0ABQ2CTX6</accession>
<dbReference type="Pfam" id="PF07549">
    <property type="entry name" value="Sec_GG"/>
    <property type="match status" value="2"/>
</dbReference>
<feature type="transmembrane region" description="Helical" evidence="9">
    <location>
        <begin position="370"/>
        <end position="392"/>
    </location>
</feature>
<proteinExistence type="inferred from homology"/>
<feature type="transmembrane region" description="Helical" evidence="9">
    <location>
        <begin position="303"/>
        <end position="324"/>
    </location>
</feature>
<evidence type="ECO:0000256" key="2">
    <source>
        <dbReference type="ARBA" id="ARBA00022448"/>
    </source>
</evidence>
<name>A0ABQ2CTX6_9DEIO</name>
<dbReference type="InterPro" id="IPR005665">
    <property type="entry name" value="SecF_bac"/>
</dbReference>
<evidence type="ECO:0000259" key="13">
    <source>
        <dbReference type="Pfam" id="PF22599"/>
    </source>
</evidence>
<comment type="similarity">
    <text evidence="10">Belongs to the SecD/SecF family. SecF subfamily.</text>
</comment>
<dbReference type="InterPro" id="IPR054384">
    <property type="entry name" value="SecDF_P1_head"/>
</dbReference>
<dbReference type="InterPro" id="IPR048631">
    <property type="entry name" value="SecD_1st"/>
</dbReference>
<comment type="subunit">
    <text evidence="10">Forms a complex with SecD. Part of the essential Sec protein translocation apparatus which comprises SecA, SecYEG and auxiliary proteins SecDF. Other proteins may also be involved.</text>
</comment>
<dbReference type="InterPro" id="IPR005791">
    <property type="entry name" value="SecD"/>
</dbReference>
<dbReference type="InterPro" id="IPR055344">
    <property type="entry name" value="SecD_SecF_C_bact"/>
</dbReference>
<keyword evidence="5 9" id="KW-0653">Protein transport</keyword>
<evidence type="ECO:0000313" key="15">
    <source>
        <dbReference type="Proteomes" id="UP000632222"/>
    </source>
</evidence>
<dbReference type="InterPro" id="IPR022645">
    <property type="entry name" value="SecD/SecF_bac"/>
</dbReference>
<dbReference type="SUPFAM" id="SSF82866">
    <property type="entry name" value="Multidrug efflux transporter AcrB transmembrane domain"/>
    <property type="match status" value="2"/>
</dbReference>
<feature type="transmembrane region" description="Helical" evidence="9">
    <location>
        <begin position="277"/>
        <end position="296"/>
    </location>
</feature>
<evidence type="ECO:0000256" key="9">
    <source>
        <dbReference type="HAMAP-Rule" id="MF_01463"/>
    </source>
</evidence>
<comment type="caution">
    <text evidence="14">The sequence shown here is derived from an EMBL/GenBank/DDBJ whole genome shotgun (WGS) entry which is preliminary data.</text>
</comment>
<gene>
    <name evidence="9" type="primary">secD</name>
    <name evidence="10" type="synonym">secF</name>
    <name evidence="14" type="ORF">GCM10008938_03190</name>
</gene>
<evidence type="ECO:0000259" key="12">
    <source>
        <dbReference type="Pfam" id="PF21760"/>
    </source>
</evidence>
<feature type="domain" description="Protein translocase subunit SecDF P1" evidence="12">
    <location>
        <begin position="83"/>
        <end position="142"/>
    </location>
</feature>
<dbReference type="NCBIfam" id="TIGR00916">
    <property type="entry name" value="2A0604s01"/>
    <property type="match status" value="2"/>
</dbReference>
<feature type="transmembrane region" description="Helical" evidence="9">
    <location>
        <begin position="629"/>
        <end position="650"/>
    </location>
</feature>
<evidence type="ECO:0000256" key="7">
    <source>
        <dbReference type="ARBA" id="ARBA00023010"/>
    </source>
</evidence>
<organism evidence="14 15">
    <name type="scientific">Deinococcus roseus</name>
    <dbReference type="NCBI Taxonomy" id="392414"/>
    <lineage>
        <taxon>Bacteria</taxon>
        <taxon>Thermotogati</taxon>
        <taxon>Deinococcota</taxon>
        <taxon>Deinococci</taxon>
        <taxon>Deinococcales</taxon>
        <taxon>Deinococcaceae</taxon>
        <taxon>Deinococcus</taxon>
    </lineage>
</organism>
<comment type="subunit">
    <text evidence="9">Forms a complex with SecF. Part of the essential Sec protein translocation apparatus which comprises SecA, SecYEG and auxiliary proteins SecDF. Other proteins may also be involved.</text>
</comment>
<evidence type="ECO:0000256" key="1">
    <source>
        <dbReference type="ARBA" id="ARBA00004651"/>
    </source>
</evidence>
<feature type="transmembrane region" description="Helical" evidence="9">
    <location>
        <begin position="681"/>
        <end position="702"/>
    </location>
</feature>
<evidence type="ECO:0000256" key="10">
    <source>
        <dbReference type="HAMAP-Rule" id="MF_01464"/>
    </source>
</evidence>
<keyword evidence="15" id="KW-1185">Reference proteome</keyword>
<comment type="function">
    <text evidence="9">Part of the Sec protein translocase complex. Interacts with the SecYEG preprotein conducting channel. SecDF uses the proton motive force (PMF) to complete protein translocation after the ATP-dependent function of SecA.</text>
</comment>
<dbReference type="PRINTS" id="PR01755">
    <property type="entry name" value="SECFTRNLCASE"/>
</dbReference>
<comment type="similarity">
    <text evidence="9">Belongs to the SecD/SecF family. SecD subfamily.</text>
</comment>
<dbReference type="Gene3D" id="3.30.70.2040">
    <property type="match status" value="1"/>
</dbReference>
<evidence type="ECO:0000256" key="5">
    <source>
        <dbReference type="ARBA" id="ARBA00022927"/>
    </source>
</evidence>